<dbReference type="PANTHER" id="PTHR43617">
    <property type="entry name" value="L-AMINO ACID N-ACETYLTRANSFERASE"/>
    <property type="match status" value="1"/>
</dbReference>
<feature type="domain" description="N-acetyltransferase" evidence="1">
    <location>
        <begin position="3"/>
        <end position="162"/>
    </location>
</feature>
<dbReference type="EMBL" id="JAUSTU010000014">
    <property type="protein sequence ID" value="MDQ0156618.1"/>
    <property type="molecule type" value="Genomic_DNA"/>
</dbReference>
<name>A0ABT9V6Q5_9BACL</name>
<dbReference type="Pfam" id="PF00583">
    <property type="entry name" value="Acetyltransf_1"/>
    <property type="match status" value="1"/>
</dbReference>
<evidence type="ECO:0000313" key="3">
    <source>
        <dbReference type="Proteomes" id="UP001231362"/>
    </source>
</evidence>
<reference evidence="2 3" key="1">
    <citation type="submission" date="2023-07" db="EMBL/GenBank/DDBJ databases">
        <title>Genomic Encyclopedia of Type Strains, Phase IV (KMG-IV): sequencing the most valuable type-strain genomes for metagenomic binning, comparative biology and taxonomic classification.</title>
        <authorList>
            <person name="Goeker M."/>
        </authorList>
    </citation>
    <scope>NUCLEOTIDE SEQUENCE [LARGE SCALE GENOMIC DNA]</scope>
    <source>
        <strain evidence="2 3">DSM 23948</strain>
    </source>
</reference>
<dbReference type="Proteomes" id="UP001231362">
    <property type="component" value="Unassembled WGS sequence"/>
</dbReference>
<sequence length="162" mass="18501">MSYSIRRANLEDMKQIQQVARISWHDTYEGIIPVLIQDQFLNTAYSDEMMKRRIEHSLLLVTEMERKIVGFANFSPIKENGEAELGAIYLLPNAQGAGIGTALLHEGIQQLSGVKKIFINVEKDNHVGKRFYEAKGFEVVSEFDDDFDGHKLKTIRMVLRVS</sequence>
<evidence type="ECO:0000259" key="1">
    <source>
        <dbReference type="PROSITE" id="PS51186"/>
    </source>
</evidence>
<comment type="caution">
    <text evidence="2">The sequence shown here is derived from an EMBL/GenBank/DDBJ whole genome shotgun (WGS) entry which is preliminary data.</text>
</comment>
<keyword evidence="3" id="KW-1185">Reference proteome</keyword>
<dbReference type="CDD" id="cd04301">
    <property type="entry name" value="NAT_SF"/>
    <property type="match status" value="1"/>
</dbReference>
<dbReference type="PROSITE" id="PS51186">
    <property type="entry name" value="GNAT"/>
    <property type="match status" value="1"/>
</dbReference>
<dbReference type="InterPro" id="IPR016181">
    <property type="entry name" value="Acyl_CoA_acyltransferase"/>
</dbReference>
<dbReference type="Gene3D" id="3.40.630.30">
    <property type="match status" value="1"/>
</dbReference>
<protein>
    <submittedName>
        <fullName evidence="2">Ribosomal protein S18 acetylase RimI-like enzyme</fullName>
    </submittedName>
</protein>
<dbReference type="SUPFAM" id="SSF55729">
    <property type="entry name" value="Acyl-CoA N-acyltransferases (Nat)"/>
    <property type="match status" value="1"/>
</dbReference>
<organism evidence="2 3">
    <name type="scientific">Anoxybacillus andreesenii</name>
    <dbReference type="NCBI Taxonomy" id="1325932"/>
    <lineage>
        <taxon>Bacteria</taxon>
        <taxon>Bacillati</taxon>
        <taxon>Bacillota</taxon>
        <taxon>Bacilli</taxon>
        <taxon>Bacillales</taxon>
        <taxon>Anoxybacillaceae</taxon>
        <taxon>Anoxybacillus</taxon>
    </lineage>
</organism>
<gene>
    <name evidence="2" type="ORF">J2S07_002939</name>
</gene>
<accession>A0ABT9V6Q5</accession>
<dbReference type="InterPro" id="IPR050276">
    <property type="entry name" value="MshD_Acetyltransferase"/>
</dbReference>
<dbReference type="PANTHER" id="PTHR43617:SF22">
    <property type="entry name" value="L-AMINO ACID N-ACETYLTRANSFERASE AAAT"/>
    <property type="match status" value="1"/>
</dbReference>
<evidence type="ECO:0000313" key="2">
    <source>
        <dbReference type="EMBL" id="MDQ0156618.1"/>
    </source>
</evidence>
<dbReference type="InterPro" id="IPR000182">
    <property type="entry name" value="GNAT_dom"/>
</dbReference>
<dbReference type="RefSeq" id="WP_307151126.1">
    <property type="nucleotide sequence ID" value="NZ_JAUSTU010000014.1"/>
</dbReference>
<proteinExistence type="predicted"/>